<keyword evidence="2" id="KW-1185">Reference proteome</keyword>
<dbReference type="RefSeq" id="WP_141608407.1">
    <property type="nucleotide sequence ID" value="NZ_VIGC02000002.1"/>
</dbReference>
<reference evidence="1 2" key="1">
    <citation type="submission" date="2019-06" db="EMBL/GenBank/DDBJ databases">
        <title>Genome sequence of Litorilinea aerophila BAA-2444.</title>
        <authorList>
            <person name="Maclea K.S."/>
            <person name="Maurais E.G."/>
            <person name="Iannazzi L.C."/>
        </authorList>
    </citation>
    <scope>NUCLEOTIDE SEQUENCE [LARGE SCALE GENOMIC DNA]</scope>
    <source>
        <strain evidence="1 2">ATCC BAA-2444</strain>
    </source>
</reference>
<evidence type="ECO:0000313" key="1">
    <source>
        <dbReference type="EMBL" id="TQE97680.1"/>
    </source>
</evidence>
<proteinExistence type="predicted"/>
<dbReference type="AlphaFoldDB" id="A0A540VLR1"/>
<evidence type="ECO:0008006" key="3">
    <source>
        <dbReference type="Google" id="ProtNLM"/>
    </source>
</evidence>
<name>A0A540VLR1_9CHLR</name>
<organism evidence="1 2">
    <name type="scientific">Litorilinea aerophila</name>
    <dbReference type="NCBI Taxonomy" id="1204385"/>
    <lineage>
        <taxon>Bacteria</taxon>
        <taxon>Bacillati</taxon>
        <taxon>Chloroflexota</taxon>
        <taxon>Caldilineae</taxon>
        <taxon>Caldilineales</taxon>
        <taxon>Caldilineaceae</taxon>
        <taxon>Litorilinea</taxon>
    </lineage>
</organism>
<dbReference type="EMBL" id="VIGC01000002">
    <property type="protein sequence ID" value="TQE97680.1"/>
    <property type="molecule type" value="Genomic_DNA"/>
</dbReference>
<dbReference type="OrthoDB" id="165157at2"/>
<gene>
    <name evidence="1" type="ORF">FKZ61_02065</name>
</gene>
<accession>A0A540VLR1</accession>
<dbReference type="Proteomes" id="UP000317371">
    <property type="component" value="Unassembled WGS sequence"/>
</dbReference>
<evidence type="ECO:0000313" key="2">
    <source>
        <dbReference type="Proteomes" id="UP000317371"/>
    </source>
</evidence>
<dbReference type="InParanoid" id="A0A540VLR1"/>
<protein>
    <recommendedName>
        <fullName evidence="3">Ribbon-helix-helix protein, CopG family</fullName>
    </recommendedName>
</protein>
<sequence>MNMYRAQIILEKKQHELLSRIAREEGKSISETVRDLLELALRERRRHQMELAAQALLEDYHSDPELTAFTALDGEDVQEAA</sequence>
<comment type="caution">
    <text evidence="1">The sequence shown here is derived from an EMBL/GenBank/DDBJ whole genome shotgun (WGS) entry which is preliminary data.</text>
</comment>